<dbReference type="AlphaFoldDB" id="A0A6C0E5Y0"/>
<reference evidence="2" key="1">
    <citation type="journal article" date="2020" name="Nature">
        <title>Giant virus diversity and host interactions through global metagenomics.</title>
        <authorList>
            <person name="Schulz F."/>
            <person name="Roux S."/>
            <person name="Paez-Espino D."/>
            <person name="Jungbluth S."/>
            <person name="Walsh D.A."/>
            <person name="Denef V.J."/>
            <person name="McMahon K.D."/>
            <person name="Konstantinidis K.T."/>
            <person name="Eloe-Fadrosh E.A."/>
            <person name="Kyrpides N.C."/>
            <person name="Woyke T."/>
        </authorList>
    </citation>
    <scope>NUCLEOTIDE SEQUENCE</scope>
    <source>
        <strain evidence="2">GVMAG-M-3300023179-116</strain>
    </source>
</reference>
<evidence type="ECO:0000256" key="1">
    <source>
        <dbReference type="SAM" id="MobiDB-lite"/>
    </source>
</evidence>
<feature type="compositionally biased region" description="Polar residues" evidence="1">
    <location>
        <begin position="264"/>
        <end position="273"/>
    </location>
</feature>
<proteinExistence type="predicted"/>
<accession>A0A6C0E5Y0</accession>
<feature type="compositionally biased region" description="Basic residues" evidence="1">
    <location>
        <begin position="279"/>
        <end position="303"/>
    </location>
</feature>
<name>A0A6C0E5Y0_9ZZZZ</name>
<dbReference type="EMBL" id="MN739734">
    <property type="protein sequence ID" value="QHT23679.1"/>
    <property type="molecule type" value="Genomic_DNA"/>
</dbReference>
<evidence type="ECO:0000313" key="2">
    <source>
        <dbReference type="EMBL" id="QHT23679.1"/>
    </source>
</evidence>
<protein>
    <submittedName>
        <fullName evidence="2">Uncharacterized protein</fullName>
    </submittedName>
</protein>
<organism evidence="2">
    <name type="scientific">viral metagenome</name>
    <dbReference type="NCBI Taxonomy" id="1070528"/>
    <lineage>
        <taxon>unclassified sequences</taxon>
        <taxon>metagenomes</taxon>
        <taxon>organismal metagenomes</taxon>
    </lineage>
</organism>
<sequence length="303" mass="36611">MTLSLSNQDKIVVFDVDETLGYFTQMGIFWDALNVYYKNQEHDENIVKSQQTQQDLFNTLIDIYPEFLRVNILAIVNYLKRKKENKKCKHIMIYTNNHGLKSWINLIINYFHEKINYKLFDRVIRAFKINGKIIEMCRTTNEKTTRDLFNCTKIPYNSQICFIDDVYHSNMVDENVYYIKLKPYTYNLPFQLMIQRFLVSKYGKKIIDENDFIDFMESFIGRYNFVYSKKNEKDYELDKIVSKKIMIHLQTFFDKKWQSNDTMSSLESSNNMDNITIKTKNRNKNNRTKKYYSQKHNKTNKYL</sequence>
<feature type="region of interest" description="Disordered" evidence="1">
    <location>
        <begin position="264"/>
        <end position="303"/>
    </location>
</feature>